<dbReference type="SUPFAM" id="SSF48208">
    <property type="entry name" value="Six-hairpin glycosidases"/>
    <property type="match status" value="1"/>
</dbReference>
<dbReference type="GO" id="GO:0016810">
    <property type="term" value="F:hydrolase activity, acting on carbon-nitrogen (but not peptide) bonds"/>
    <property type="evidence" value="ECO:0007669"/>
    <property type="project" value="InterPro"/>
</dbReference>
<organism evidence="2">
    <name type="scientific">bioreactor metagenome</name>
    <dbReference type="NCBI Taxonomy" id="1076179"/>
    <lineage>
        <taxon>unclassified sequences</taxon>
        <taxon>metagenomes</taxon>
        <taxon>ecological metagenomes</taxon>
    </lineage>
</organism>
<dbReference type="SUPFAM" id="SSF88713">
    <property type="entry name" value="Glycoside hydrolase/deacetylase"/>
    <property type="match status" value="1"/>
</dbReference>
<reference evidence="2" key="1">
    <citation type="submission" date="2019-08" db="EMBL/GenBank/DDBJ databases">
        <authorList>
            <person name="Kucharzyk K."/>
            <person name="Murdoch R.W."/>
            <person name="Higgins S."/>
            <person name="Loffler F."/>
        </authorList>
    </citation>
    <scope>NUCLEOTIDE SEQUENCE</scope>
</reference>
<dbReference type="GO" id="GO:0005975">
    <property type="term" value="P:carbohydrate metabolic process"/>
    <property type="evidence" value="ECO:0007669"/>
    <property type="project" value="InterPro"/>
</dbReference>
<proteinExistence type="predicted"/>
<dbReference type="Gene3D" id="3.20.20.370">
    <property type="entry name" value="Glycoside hydrolase/deacetylase"/>
    <property type="match status" value="1"/>
</dbReference>
<name>A0A645AIE7_9ZZZZ</name>
<dbReference type="InterPro" id="IPR002509">
    <property type="entry name" value="NODB_dom"/>
</dbReference>
<comment type="caution">
    <text evidence="2">The sequence shown here is derived from an EMBL/GenBank/DDBJ whole genome shotgun (WGS) entry which is preliminary data.</text>
</comment>
<dbReference type="PROSITE" id="PS51677">
    <property type="entry name" value="NODB"/>
    <property type="match status" value="1"/>
</dbReference>
<dbReference type="InterPro" id="IPR012341">
    <property type="entry name" value="6hp_glycosidase-like_sf"/>
</dbReference>
<dbReference type="AlphaFoldDB" id="A0A645AIE7"/>
<dbReference type="Gene3D" id="1.50.10.10">
    <property type="match status" value="1"/>
</dbReference>
<evidence type="ECO:0000259" key="1">
    <source>
        <dbReference type="PROSITE" id="PS51677"/>
    </source>
</evidence>
<gene>
    <name evidence="2" type="ORF">SDC9_96153</name>
</gene>
<accession>A0A645AIE7</accession>
<evidence type="ECO:0000313" key="2">
    <source>
        <dbReference type="EMBL" id="MPM49424.1"/>
    </source>
</evidence>
<dbReference type="InterPro" id="IPR008928">
    <property type="entry name" value="6-hairpin_glycosidase_sf"/>
</dbReference>
<dbReference type="Pfam" id="PF01522">
    <property type="entry name" value="Polysacc_deac_1"/>
    <property type="match status" value="1"/>
</dbReference>
<dbReference type="EMBL" id="VSSQ01012518">
    <property type="protein sequence ID" value="MPM49424.1"/>
    <property type="molecule type" value="Genomic_DNA"/>
</dbReference>
<dbReference type="CDD" id="cd10917">
    <property type="entry name" value="CE4_NodB_like_6s_7s"/>
    <property type="match status" value="1"/>
</dbReference>
<protein>
    <recommendedName>
        <fullName evidence="1">NodB homology domain-containing protein</fullName>
    </recommendedName>
</protein>
<feature type="domain" description="NodB homology" evidence="1">
    <location>
        <begin position="241"/>
        <end position="449"/>
    </location>
</feature>
<sequence>MQLAATQLYFLSYQPEYLKDAIDYGTSEPVPQWLFTSCDKPGQFYPFINWAPLQLSQIENPLIRKNYIQNIHITLQRAQMIARENPFHVGINFSQNSNSKIVALHNLCLIYKGLTGDSTFNEMEEGLNDWIFGRNPWGICMAKGGNSLTGELSNGAISKYCLEQQGNEIPLSDNQFERFQTDWAIYNNSIDNDAINQNNPDGTASLVHLLASRQVKGKKQIFFDHNTYDRGGISRFNPEKKQIALIFSGHQYTDGYRKIKSALDKQKIKAAFFFSGDFLSKTKNRQIVKNLLEDGHYIGPATNHFEPLAQWENPDFVRTRKNAFLLDLKENYAALKKSGVEKQQAPFFNPPFELYNDSISKWCKEVGIYVLRSTPGTYSNLDYTFPEMRENYYSTKEIIDQIMRIEASQGLNGYILQFNFGTNPGRKDKLYNVLSTLLGNLQKNGYEFVDLYTATGVLSKPEVALKTKKKRP</sequence>
<dbReference type="InterPro" id="IPR011330">
    <property type="entry name" value="Glyco_hydro/deAcase_b/a-brl"/>
</dbReference>